<dbReference type="SUPFAM" id="SSF46689">
    <property type="entry name" value="Homeodomain-like"/>
    <property type="match status" value="1"/>
</dbReference>
<evidence type="ECO:0000256" key="1">
    <source>
        <dbReference type="ARBA" id="ARBA00023015"/>
    </source>
</evidence>
<dbReference type="AlphaFoldDB" id="A0A1T1HDH0"/>
<dbReference type="PANTHER" id="PTHR30055">
    <property type="entry name" value="HTH-TYPE TRANSCRIPTIONAL REGULATOR RUTR"/>
    <property type="match status" value="1"/>
</dbReference>
<gene>
    <name evidence="7" type="ORF">BTA35_0207650</name>
</gene>
<accession>A0A1T1HDH0</accession>
<feature type="region of interest" description="Disordered" evidence="5">
    <location>
        <begin position="1"/>
        <end position="41"/>
    </location>
</feature>
<dbReference type="Pfam" id="PF00440">
    <property type="entry name" value="TetR_N"/>
    <property type="match status" value="1"/>
</dbReference>
<keyword evidence="3" id="KW-0804">Transcription</keyword>
<dbReference type="RefSeq" id="WP_078319213.1">
    <property type="nucleotide sequence ID" value="NZ_FXTS01000002.1"/>
</dbReference>
<dbReference type="Proteomes" id="UP000190064">
    <property type="component" value="Unassembled WGS sequence"/>
</dbReference>
<dbReference type="InterPro" id="IPR041669">
    <property type="entry name" value="TetR_C_15"/>
</dbReference>
<dbReference type="EMBL" id="MTSD02000002">
    <property type="protein sequence ID" value="OOV87863.1"/>
    <property type="molecule type" value="Genomic_DNA"/>
</dbReference>
<dbReference type="InterPro" id="IPR050109">
    <property type="entry name" value="HTH-type_TetR-like_transc_reg"/>
</dbReference>
<dbReference type="GO" id="GO:0000976">
    <property type="term" value="F:transcription cis-regulatory region binding"/>
    <property type="evidence" value="ECO:0007669"/>
    <property type="project" value="TreeGrafter"/>
</dbReference>
<evidence type="ECO:0000256" key="4">
    <source>
        <dbReference type="PROSITE-ProRule" id="PRU00335"/>
    </source>
</evidence>
<evidence type="ECO:0000256" key="5">
    <source>
        <dbReference type="SAM" id="MobiDB-lite"/>
    </source>
</evidence>
<feature type="domain" description="HTH tetR-type" evidence="6">
    <location>
        <begin position="38"/>
        <end position="98"/>
    </location>
</feature>
<evidence type="ECO:0000259" key="6">
    <source>
        <dbReference type="PROSITE" id="PS50977"/>
    </source>
</evidence>
<evidence type="ECO:0000313" key="7">
    <source>
        <dbReference type="EMBL" id="OOV87863.1"/>
    </source>
</evidence>
<keyword evidence="1" id="KW-0805">Transcription regulation</keyword>
<dbReference type="PROSITE" id="PS50977">
    <property type="entry name" value="HTH_TETR_2"/>
    <property type="match status" value="1"/>
</dbReference>
<protein>
    <submittedName>
        <fullName evidence="7">TetR family transcriptional regulator</fullName>
    </submittedName>
</protein>
<dbReference type="GO" id="GO:0003700">
    <property type="term" value="F:DNA-binding transcription factor activity"/>
    <property type="evidence" value="ECO:0007669"/>
    <property type="project" value="TreeGrafter"/>
</dbReference>
<keyword evidence="2 4" id="KW-0238">DNA-binding</keyword>
<feature type="DNA-binding region" description="H-T-H motif" evidence="4">
    <location>
        <begin position="61"/>
        <end position="80"/>
    </location>
</feature>
<evidence type="ECO:0000313" key="8">
    <source>
        <dbReference type="Proteomes" id="UP000190064"/>
    </source>
</evidence>
<evidence type="ECO:0000256" key="2">
    <source>
        <dbReference type="ARBA" id="ARBA00023125"/>
    </source>
</evidence>
<name>A0A1T1HDH0_OCELI</name>
<proteinExistence type="predicted"/>
<organism evidence="7 8">
    <name type="scientific">Oceanospirillum linum</name>
    <dbReference type="NCBI Taxonomy" id="966"/>
    <lineage>
        <taxon>Bacteria</taxon>
        <taxon>Pseudomonadati</taxon>
        <taxon>Pseudomonadota</taxon>
        <taxon>Gammaproteobacteria</taxon>
        <taxon>Oceanospirillales</taxon>
        <taxon>Oceanospirillaceae</taxon>
        <taxon>Oceanospirillum</taxon>
    </lineage>
</organism>
<keyword evidence="8" id="KW-1185">Reference proteome</keyword>
<sequence>MNDAKAGSKAQAVSSAVRRKKQTQSLEPRNAPVQDRSKQRSRQIIDVTGELLEEVGLDDLNTILIAKAVGISVGSLYHYFPNKQAILHAMGTRWLEQVESALDEIASWPIETLPLPDLLSKMLKIKLGVYRRQKAILTLVQAMFSVPELRELDERHDELEISRMAEVFRRMGIRRHIRERERLGRLYLEVTHSVFLVVVNQKGDRAKRTLTDLEFMLNALLAEYLSDSDS</sequence>
<evidence type="ECO:0000256" key="3">
    <source>
        <dbReference type="ARBA" id="ARBA00023163"/>
    </source>
</evidence>
<dbReference type="InterPro" id="IPR009057">
    <property type="entry name" value="Homeodomain-like_sf"/>
</dbReference>
<dbReference type="InterPro" id="IPR001647">
    <property type="entry name" value="HTH_TetR"/>
</dbReference>
<dbReference type="Gene3D" id="1.10.357.10">
    <property type="entry name" value="Tetracycline Repressor, domain 2"/>
    <property type="match status" value="1"/>
</dbReference>
<dbReference type="Pfam" id="PF17918">
    <property type="entry name" value="TetR_C_15"/>
    <property type="match status" value="1"/>
</dbReference>
<reference evidence="7" key="1">
    <citation type="submission" date="2017-02" db="EMBL/GenBank/DDBJ databases">
        <title>Draft Genome Sequence of the Salt Water Bacterium Oceanospirillum linum ATCC 11336.</title>
        <authorList>
            <person name="Trachtenberg A.M."/>
            <person name="Carney J.G."/>
            <person name="Linnane J.D."/>
            <person name="Rheaume B.A."/>
            <person name="Pitts N.L."/>
            <person name="Mykles D.L."/>
            <person name="Maclea K.S."/>
        </authorList>
    </citation>
    <scope>NUCLEOTIDE SEQUENCE [LARGE SCALE GENOMIC DNA]</scope>
    <source>
        <strain evidence="7">ATCC 11336</strain>
    </source>
</reference>
<comment type="caution">
    <text evidence="7">The sequence shown here is derived from an EMBL/GenBank/DDBJ whole genome shotgun (WGS) entry which is preliminary data.</text>
</comment>
<dbReference type="STRING" id="966.BTA35_0207650"/>
<dbReference type="PANTHER" id="PTHR30055:SF234">
    <property type="entry name" value="HTH-TYPE TRANSCRIPTIONAL REGULATOR BETI"/>
    <property type="match status" value="1"/>
</dbReference>
<dbReference type="PRINTS" id="PR00455">
    <property type="entry name" value="HTHTETR"/>
</dbReference>